<comment type="caution">
    <text evidence="3">The sequence shown here is derived from an EMBL/GenBank/DDBJ whole genome shotgun (WGS) entry which is preliminary data.</text>
</comment>
<reference evidence="3" key="1">
    <citation type="journal article" date="2020" name="bioRxiv">
        <title>Comparative genomics of Chlamydomonas.</title>
        <authorList>
            <person name="Craig R.J."/>
            <person name="Hasan A.R."/>
            <person name="Ness R.W."/>
            <person name="Keightley P.D."/>
        </authorList>
    </citation>
    <scope>NUCLEOTIDE SEQUENCE</scope>
    <source>
        <strain evidence="3">CCAP 11/70</strain>
    </source>
</reference>
<name>A0A836C540_9CHLO</name>
<dbReference type="Proteomes" id="UP000612055">
    <property type="component" value="Unassembled WGS sequence"/>
</dbReference>
<gene>
    <name evidence="3" type="ORF">HYH03_002937</name>
</gene>
<dbReference type="EMBL" id="JAEHOE010000007">
    <property type="protein sequence ID" value="KAG2499362.1"/>
    <property type="molecule type" value="Genomic_DNA"/>
</dbReference>
<evidence type="ECO:0000256" key="2">
    <source>
        <dbReference type="SAM" id="MobiDB-lite"/>
    </source>
</evidence>
<evidence type="ECO:0000313" key="4">
    <source>
        <dbReference type="Proteomes" id="UP000612055"/>
    </source>
</evidence>
<feature type="compositionally biased region" description="Polar residues" evidence="2">
    <location>
        <begin position="16"/>
        <end position="35"/>
    </location>
</feature>
<feature type="coiled-coil region" evidence="1">
    <location>
        <begin position="575"/>
        <end position="609"/>
    </location>
</feature>
<evidence type="ECO:0000256" key="1">
    <source>
        <dbReference type="SAM" id="Coils"/>
    </source>
</evidence>
<feature type="compositionally biased region" description="Basic and acidic residues" evidence="2">
    <location>
        <begin position="67"/>
        <end position="112"/>
    </location>
</feature>
<feature type="coiled-coil region" evidence="1">
    <location>
        <begin position="634"/>
        <end position="668"/>
    </location>
</feature>
<feature type="compositionally biased region" description="Polar residues" evidence="2">
    <location>
        <begin position="175"/>
        <end position="189"/>
    </location>
</feature>
<feature type="compositionally biased region" description="Basic and acidic residues" evidence="2">
    <location>
        <begin position="194"/>
        <end position="205"/>
    </location>
</feature>
<dbReference type="AlphaFoldDB" id="A0A836C540"/>
<evidence type="ECO:0000313" key="3">
    <source>
        <dbReference type="EMBL" id="KAG2499362.1"/>
    </source>
</evidence>
<feature type="region of interest" description="Disordered" evidence="2">
    <location>
        <begin position="1"/>
        <end position="205"/>
    </location>
</feature>
<keyword evidence="4" id="KW-1185">Reference proteome</keyword>
<protein>
    <submittedName>
        <fullName evidence="3">Uncharacterized protein</fullName>
    </submittedName>
</protein>
<feature type="region of interest" description="Disordered" evidence="2">
    <location>
        <begin position="838"/>
        <end position="861"/>
    </location>
</feature>
<feature type="compositionally biased region" description="Low complexity" evidence="2">
    <location>
        <begin position="139"/>
        <end position="148"/>
    </location>
</feature>
<proteinExistence type="predicted"/>
<organism evidence="3 4">
    <name type="scientific">Edaphochlamys debaryana</name>
    <dbReference type="NCBI Taxonomy" id="47281"/>
    <lineage>
        <taxon>Eukaryota</taxon>
        <taxon>Viridiplantae</taxon>
        <taxon>Chlorophyta</taxon>
        <taxon>core chlorophytes</taxon>
        <taxon>Chlorophyceae</taxon>
        <taxon>CS clade</taxon>
        <taxon>Chlamydomonadales</taxon>
        <taxon>Chlamydomonadales incertae sedis</taxon>
        <taxon>Edaphochlamys</taxon>
    </lineage>
</organism>
<feature type="compositionally biased region" description="Basic and acidic residues" evidence="2">
    <location>
        <begin position="149"/>
        <end position="160"/>
    </location>
</feature>
<keyword evidence="1" id="KW-0175">Coiled coil</keyword>
<sequence>MSQQRSSRADEERLSTRGSVLSSRASPKQPPSESGLSRDSRQRSSPAASDRSNRPDQSHHSYSVRGMVKDSEDFSQDSRSRDGHRRDRRDHNDDDRRHRDRGSESDDSRSDDQYSSDYESEESMSGTGTYSRSYDSRSRSSPTATHTSASHDDRDDRGRYQGDISEWGRKRVNPRANNSESDYTLSSGLSPRGSEGDERAEFDPEEAKRALVYNAGLYGRAQTMRRDGTAPKTMGIADDLPNRFALEQLSQLAGMASKVQAAIEHNRKVFANRVRHEDRAVMKKAFDAWRAARFGSIAKQQLLRRAIARLQRGLMARAFFAWKDKFHLVDKYLAMRRKVSATINRGRVKRAFQEWRRLCTERWWKNQLNARDSQIHALNIKIEGFEKRPIVIIRQRRLRACLWGWWGLSIERRRKRMRRERAIKHWQNMAFIKAWNSWVSFVEEAKRRRAMIRKVGGRIKNYKLWLAWNAWWSHVERKRETKSKAFRAVRLWQKTTLAKGWNKWKWYVEYRREYKMIINRWKNPLKARALRTWVAWVDWKKRMRIILQRAAVRLAKRSLIMAWEAWWQAIDDRKIEEQLTTKEQLVVTVKELREENERLRRDNERFVRLIDSGEWGRGRVAELLSAGEILKGERDALLKLIQSLRREYEAVQHAKVAQDEEMKALKERMLLGGAARNRMLVKGGSSFNALVRAMKQDLVEGGPGAQAGARDPNLLYQVDKLSLDQVTVFPDGELNVQAVTSVPQSAAFTRPISAGRGLRNPPINPSAGPVQPMRMPAGFMPGAGASPSRGPAPPPGRPLAVGSASPGGRPVSREEVVARLQSLSKEELDSFEAALRAQKAAGGMRDPGRPGGLASSQPSYR</sequence>
<feature type="region of interest" description="Disordered" evidence="2">
    <location>
        <begin position="750"/>
        <end position="815"/>
    </location>
</feature>
<accession>A0A836C540</accession>
<dbReference type="OrthoDB" id="566935at2759"/>